<comment type="caution">
    <text evidence="2">The sequence shown here is derived from an EMBL/GenBank/DDBJ whole genome shotgun (WGS) entry which is preliminary data.</text>
</comment>
<name>A0ABU2BLB6_9MICC</name>
<gene>
    <name evidence="2" type="ORF">J2S64_003130</name>
</gene>
<feature type="transmembrane region" description="Helical" evidence="1">
    <location>
        <begin position="124"/>
        <end position="146"/>
    </location>
</feature>
<reference evidence="2 3" key="1">
    <citation type="submission" date="2023-07" db="EMBL/GenBank/DDBJ databases">
        <title>Sequencing the genomes of 1000 actinobacteria strains.</title>
        <authorList>
            <person name="Klenk H.-P."/>
        </authorList>
    </citation>
    <scope>NUCLEOTIDE SEQUENCE [LARGE SCALE GENOMIC DNA]</scope>
    <source>
        <strain evidence="2 3">DSM 20167</strain>
    </source>
</reference>
<evidence type="ECO:0000313" key="2">
    <source>
        <dbReference type="EMBL" id="MDR7359439.1"/>
    </source>
</evidence>
<keyword evidence="3" id="KW-1185">Reference proteome</keyword>
<feature type="transmembrane region" description="Helical" evidence="1">
    <location>
        <begin position="158"/>
        <end position="180"/>
    </location>
</feature>
<proteinExistence type="predicted"/>
<dbReference type="RefSeq" id="WP_310291998.1">
    <property type="nucleotide sequence ID" value="NZ_BAAAWO010000001.1"/>
</dbReference>
<dbReference type="Proteomes" id="UP001183817">
    <property type="component" value="Unassembled WGS sequence"/>
</dbReference>
<dbReference type="EMBL" id="JAVDYI010000001">
    <property type="protein sequence ID" value="MDR7359439.1"/>
    <property type="molecule type" value="Genomic_DNA"/>
</dbReference>
<keyword evidence="1" id="KW-0812">Transmembrane</keyword>
<accession>A0ABU2BLB6</accession>
<protein>
    <submittedName>
        <fullName evidence="2">Uncharacterized protein</fullName>
    </submittedName>
</protein>
<organism evidence="2 3">
    <name type="scientific">Paeniglutamicibacter sulfureus</name>
    <dbReference type="NCBI Taxonomy" id="43666"/>
    <lineage>
        <taxon>Bacteria</taxon>
        <taxon>Bacillati</taxon>
        <taxon>Actinomycetota</taxon>
        <taxon>Actinomycetes</taxon>
        <taxon>Micrococcales</taxon>
        <taxon>Micrococcaceae</taxon>
        <taxon>Paeniglutamicibacter</taxon>
    </lineage>
</organism>
<sequence>MRSIILGAAAGLRWSATMRMYMGNLVGDASRVNPRNTIVGIMLPGAITGAMLAHSADLRAGDPERNLDRFSASPLVFAACTLPLPGLMRKLLETGEGSNAIATPLFGMAGGMVLAGRGPLWGRIAAGTIVAGHIPLLAAMGPKFFMTSPPTGRDRVGFAVNTLIYGACMAALAAACSIPLRRGRPVPGGPVQPMP</sequence>
<keyword evidence="1" id="KW-1133">Transmembrane helix</keyword>
<evidence type="ECO:0000256" key="1">
    <source>
        <dbReference type="SAM" id="Phobius"/>
    </source>
</evidence>
<evidence type="ECO:0000313" key="3">
    <source>
        <dbReference type="Proteomes" id="UP001183817"/>
    </source>
</evidence>
<keyword evidence="1" id="KW-0472">Membrane</keyword>